<dbReference type="PANTHER" id="PTHR24296">
    <property type="entry name" value="CYTOCHROME P450"/>
    <property type="match status" value="1"/>
</dbReference>
<evidence type="ECO:0000256" key="13">
    <source>
        <dbReference type="RuleBase" id="RU000461"/>
    </source>
</evidence>
<evidence type="ECO:0000256" key="3">
    <source>
        <dbReference type="ARBA" id="ARBA00010617"/>
    </source>
</evidence>
<dbReference type="Gene3D" id="1.10.630.10">
    <property type="entry name" value="Cytochrome P450"/>
    <property type="match status" value="1"/>
</dbReference>
<dbReference type="InterPro" id="IPR017972">
    <property type="entry name" value="Cyt_P450_CS"/>
</dbReference>
<keyword evidence="7 14" id="KW-1133">Transmembrane helix</keyword>
<keyword evidence="8 13" id="KW-0560">Oxidoreductase</keyword>
<evidence type="ECO:0000256" key="14">
    <source>
        <dbReference type="SAM" id="Phobius"/>
    </source>
</evidence>
<dbReference type="InterPro" id="IPR036396">
    <property type="entry name" value="Cyt_P450_sf"/>
</dbReference>
<comment type="subcellular location">
    <subcellularLocation>
        <location evidence="2">Membrane</location>
        <topology evidence="2">Single-pass membrane protein</topology>
    </subcellularLocation>
</comment>
<dbReference type="InterPro" id="IPR002401">
    <property type="entry name" value="Cyt_P450_E_grp-I"/>
</dbReference>
<feature type="transmembrane region" description="Helical" evidence="14">
    <location>
        <begin position="49"/>
        <end position="69"/>
    </location>
</feature>
<protein>
    <recommendedName>
        <fullName evidence="17">Cytochrome P450</fullName>
    </recommendedName>
</protein>
<keyword evidence="4 12" id="KW-0349">Heme</keyword>
<dbReference type="GO" id="GO:0005506">
    <property type="term" value="F:iron ion binding"/>
    <property type="evidence" value="ECO:0007669"/>
    <property type="project" value="InterPro"/>
</dbReference>
<keyword evidence="5 14" id="KW-0812">Transmembrane</keyword>
<evidence type="ECO:0000313" key="15">
    <source>
        <dbReference type="EMBL" id="KAK4360230.1"/>
    </source>
</evidence>
<evidence type="ECO:0000256" key="5">
    <source>
        <dbReference type="ARBA" id="ARBA00022692"/>
    </source>
</evidence>
<dbReference type="CDD" id="cd11064">
    <property type="entry name" value="CYP86A"/>
    <property type="match status" value="1"/>
</dbReference>
<accession>A0AAE1RYJ8</accession>
<dbReference type="EMBL" id="JAVYJV010000010">
    <property type="protein sequence ID" value="KAK4360230.1"/>
    <property type="molecule type" value="Genomic_DNA"/>
</dbReference>
<keyword evidence="9 12" id="KW-0408">Iron</keyword>
<evidence type="ECO:0000256" key="10">
    <source>
        <dbReference type="ARBA" id="ARBA00023033"/>
    </source>
</evidence>
<dbReference type="PRINTS" id="PR00385">
    <property type="entry name" value="P450"/>
</dbReference>
<comment type="caution">
    <text evidence="15">The sequence shown here is derived from an EMBL/GenBank/DDBJ whole genome shotgun (WGS) entry which is preliminary data.</text>
</comment>
<dbReference type="SUPFAM" id="SSF48264">
    <property type="entry name" value="Cytochrome P450"/>
    <property type="match status" value="1"/>
</dbReference>
<gene>
    <name evidence="15" type="ORF">RND71_019182</name>
</gene>
<dbReference type="Proteomes" id="UP001291623">
    <property type="component" value="Unassembled WGS sequence"/>
</dbReference>
<dbReference type="Pfam" id="PF00067">
    <property type="entry name" value="p450"/>
    <property type="match status" value="1"/>
</dbReference>
<sequence>MHNYNISYHLNIMNISLSTINMTYSSYSSSSSSFFAQHFNPNNLSTSLFLFQEIQMMEIFLAIVVFVGIHSLRQRKKQGLPNWPFVGMLPSLIFGLRKDMYEWISDVLCRMNGTFTFRGPWFTNLNCVVTSDPRNLEYLLKTKFSNFPKGDYFRSTVRDLLGDGIFSADDEIWQKQRKTASIEFHSAKFRNMTTDSLLELVHSRLLPVLEDSIKQSVPIDLQDVLLRLTFDNVCMIAFGVDPGCLHPGLPKIPFAKAFESATEATILRFVTPTLVWKTMRCLGLGTEKMLKHSLKKVDEFANEVIRTRKKELSLASSEDSKQRSDLLTVFMGLRDEQGRPFSDKFLRDICVNFILAGRDTSSVALSWFFWLLNRNPEVEERILAEISKILNEREDAIKEEPLIFKPQEIKKMEYLQAALSETLRLYPSVPVDHKEVVEDDVFPDGTVLKKGIKVVYAIYAMGRMEGIWGKDCREYRPERWLRDGRYKSESAYRFSAFNGGPRLCLGKDFAYYQMKFAAASILYRYHVKVVEGHPVMPKMALTMYLKYGLQVNLSRRHESYLNNNY</sequence>
<name>A0AAE1RYJ8_9SOLA</name>
<dbReference type="FunFam" id="1.10.630.10:FF:000044">
    <property type="entry name" value="Cytochrome P450"/>
    <property type="match status" value="1"/>
</dbReference>
<evidence type="ECO:0000256" key="8">
    <source>
        <dbReference type="ARBA" id="ARBA00023002"/>
    </source>
</evidence>
<evidence type="ECO:0000256" key="7">
    <source>
        <dbReference type="ARBA" id="ARBA00022989"/>
    </source>
</evidence>
<dbReference type="GO" id="GO:0006629">
    <property type="term" value="P:lipid metabolic process"/>
    <property type="evidence" value="ECO:0007669"/>
    <property type="project" value="UniProtKB-ARBA"/>
</dbReference>
<evidence type="ECO:0000256" key="9">
    <source>
        <dbReference type="ARBA" id="ARBA00023004"/>
    </source>
</evidence>
<feature type="binding site" description="axial binding residue" evidence="12">
    <location>
        <position position="504"/>
    </location>
    <ligand>
        <name>heme</name>
        <dbReference type="ChEBI" id="CHEBI:30413"/>
    </ligand>
    <ligandPart>
        <name>Fe</name>
        <dbReference type="ChEBI" id="CHEBI:18248"/>
    </ligandPart>
</feature>
<evidence type="ECO:0000256" key="4">
    <source>
        <dbReference type="ARBA" id="ARBA00022617"/>
    </source>
</evidence>
<dbReference type="GO" id="GO:0020037">
    <property type="term" value="F:heme binding"/>
    <property type="evidence" value="ECO:0007669"/>
    <property type="project" value="InterPro"/>
</dbReference>
<evidence type="ECO:0000313" key="16">
    <source>
        <dbReference type="Proteomes" id="UP001291623"/>
    </source>
</evidence>
<dbReference type="GO" id="GO:0016020">
    <property type="term" value="C:membrane"/>
    <property type="evidence" value="ECO:0007669"/>
    <property type="project" value="UniProtKB-SubCell"/>
</dbReference>
<evidence type="ECO:0000256" key="12">
    <source>
        <dbReference type="PIRSR" id="PIRSR602401-1"/>
    </source>
</evidence>
<dbReference type="GO" id="GO:0004497">
    <property type="term" value="F:monooxygenase activity"/>
    <property type="evidence" value="ECO:0007669"/>
    <property type="project" value="UniProtKB-KW"/>
</dbReference>
<keyword evidence="10 13" id="KW-0503">Monooxygenase</keyword>
<proteinExistence type="inferred from homology"/>
<evidence type="ECO:0008006" key="17">
    <source>
        <dbReference type="Google" id="ProtNLM"/>
    </source>
</evidence>
<reference evidence="15" key="1">
    <citation type="submission" date="2023-12" db="EMBL/GenBank/DDBJ databases">
        <title>Genome assembly of Anisodus tanguticus.</title>
        <authorList>
            <person name="Wang Y.-J."/>
        </authorList>
    </citation>
    <scope>NUCLEOTIDE SEQUENCE</scope>
    <source>
        <strain evidence="15">KB-2021</strain>
        <tissue evidence="15">Leaf</tissue>
    </source>
</reference>
<keyword evidence="11 14" id="KW-0472">Membrane</keyword>
<evidence type="ECO:0000256" key="6">
    <source>
        <dbReference type="ARBA" id="ARBA00022723"/>
    </source>
</evidence>
<keyword evidence="16" id="KW-1185">Reference proteome</keyword>
<evidence type="ECO:0000256" key="2">
    <source>
        <dbReference type="ARBA" id="ARBA00004167"/>
    </source>
</evidence>
<dbReference type="InterPro" id="IPR001128">
    <property type="entry name" value="Cyt_P450"/>
</dbReference>
<comment type="similarity">
    <text evidence="3 13">Belongs to the cytochrome P450 family.</text>
</comment>
<evidence type="ECO:0000256" key="11">
    <source>
        <dbReference type="ARBA" id="ARBA00023136"/>
    </source>
</evidence>
<keyword evidence="6 12" id="KW-0479">Metal-binding</keyword>
<dbReference type="PRINTS" id="PR00463">
    <property type="entry name" value="EP450I"/>
</dbReference>
<comment type="cofactor">
    <cofactor evidence="1 12">
        <name>heme</name>
        <dbReference type="ChEBI" id="CHEBI:30413"/>
    </cofactor>
</comment>
<dbReference type="PROSITE" id="PS00086">
    <property type="entry name" value="CYTOCHROME_P450"/>
    <property type="match status" value="1"/>
</dbReference>
<evidence type="ECO:0000256" key="1">
    <source>
        <dbReference type="ARBA" id="ARBA00001971"/>
    </source>
</evidence>
<dbReference type="GO" id="GO:0016705">
    <property type="term" value="F:oxidoreductase activity, acting on paired donors, with incorporation or reduction of molecular oxygen"/>
    <property type="evidence" value="ECO:0007669"/>
    <property type="project" value="InterPro"/>
</dbReference>
<dbReference type="AlphaFoldDB" id="A0AAE1RYJ8"/>
<organism evidence="15 16">
    <name type="scientific">Anisodus tanguticus</name>
    <dbReference type="NCBI Taxonomy" id="243964"/>
    <lineage>
        <taxon>Eukaryota</taxon>
        <taxon>Viridiplantae</taxon>
        <taxon>Streptophyta</taxon>
        <taxon>Embryophyta</taxon>
        <taxon>Tracheophyta</taxon>
        <taxon>Spermatophyta</taxon>
        <taxon>Magnoliopsida</taxon>
        <taxon>eudicotyledons</taxon>
        <taxon>Gunneridae</taxon>
        <taxon>Pentapetalae</taxon>
        <taxon>asterids</taxon>
        <taxon>lamiids</taxon>
        <taxon>Solanales</taxon>
        <taxon>Solanaceae</taxon>
        <taxon>Solanoideae</taxon>
        <taxon>Hyoscyameae</taxon>
        <taxon>Anisodus</taxon>
    </lineage>
</organism>